<sequence>MDIGCERQTADALVLVMDRKIAGREKQRVEIPGTQQTFPLQADNRLIIHDFDEILFHHVVNQQRQIAFYFGEFRNFGILNLVFAKLRKNGVPVQVGIKYFLINVHYLADFWMNESING</sequence>
<comment type="caution">
    <text evidence="1">The sequence shown here is derived from an EMBL/GenBank/DDBJ whole genome shotgun (WGS) entry which is preliminary data.</text>
</comment>
<gene>
    <name evidence="1" type="ORF">SDC9_119965</name>
</gene>
<evidence type="ECO:0000313" key="1">
    <source>
        <dbReference type="EMBL" id="MPM72989.1"/>
    </source>
</evidence>
<protein>
    <submittedName>
        <fullName evidence="1">Uncharacterized protein</fullName>
    </submittedName>
</protein>
<proteinExistence type="predicted"/>
<dbReference type="AlphaFoldDB" id="A0A645C5S6"/>
<organism evidence="1">
    <name type="scientific">bioreactor metagenome</name>
    <dbReference type="NCBI Taxonomy" id="1076179"/>
    <lineage>
        <taxon>unclassified sequences</taxon>
        <taxon>metagenomes</taxon>
        <taxon>ecological metagenomes</taxon>
    </lineage>
</organism>
<accession>A0A645C5S6</accession>
<name>A0A645C5S6_9ZZZZ</name>
<dbReference type="EMBL" id="VSSQ01025086">
    <property type="protein sequence ID" value="MPM72989.1"/>
    <property type="molecule type" value="Genomic_DNA"/>
</dbReference>
<reference evidence="1" key="1">
    <citation type="submission" date="2019-08" db="EMBL/GenBank/DDBJ databases">
        <authorList>
            <person name="Kucharzyk K."/>
            <person name="Murdoch R.W."/>
            <person name="Higgins S."/>
            <person name="Loffler F."/>
        </authorList>
    </citation>
    <scope>NUCLEOTIDE SEQUENCE</scope>
</reference>